<dbReference type="InterPro" id="IPR003607">
    <property type="entry name" value="HD/PDEase_dom"/>
</dbReference>
<feature type="region of interest" description="Disordered" evidence="7">
    <location>
        <begin position="427"/>
        <end position="458"/>
    </location>
</feature>
<dbReference type="SUPFAM" id="SSF55781">
    <property type="entry name" value="GAF domain-like"/>
    <property type="match status" value="2"/>
</dbReference>
<dbReference type="Proteomes" id="UP001165085">
    <property type="component" value="Unassembled WGS sequence"/>
</dbReference>
<dbReference type="InterPro" id="IPR003018">
    <property type="entry name" value="GAF"/>
</dbReference>
<feature type="binding site" evidence="6">
    <location>
        <position position="569"/>
    </location>
    <ligand>
        <name>Zn(2+)</name>
        <dbReference type="ChEBI" id="CHEBI:29105"/>
        <label>2</label>
    </ligand>
</feature>
<proteinExistence type="predicted"/>
<evidence type="ECO:0000256" key="2">
    <source>
        <dbReference type="ARBA" id="ARBA00022723"/>
    </source>
</evidence>
<dbReference type="Gene3D" id="1.10.1300.10">
    <property type="entry name" value="3'5'-cyclic nucleotide phosphodiesterase, catalytic domain"/>
    <property type="match status" value="1"/>
</dbReference>
<keyword evidence="10" id="KW-1185">Reference proteome</keyword>
<dbReference type="CDD" id="cd00077">
    <property type="entry name" value="HDc"/>
    <property type="match status" value="1"/>
</dbReference>
<dbReference type="AlphaFoldDB" id="A0A9W7ET28"/>
<dbReference type="GO" id="GO:0007165">
    <property type="term" value="P:signal transduction"/>
    <property type="evidence" value="ECO:0007669"/>
    <property type="project" value="InterPro"/>
</dbReference>
<feature type="binding site" evidence="6">
    <location>
        <position position="569"/>
    </location>
    <ligand>
        <name>Zn(2+)</name>
        <dbReference type="ChEBI" id="CHEBI:29105"/>
        <label>1</label>
    </ligand>
</feature>
<dbReference type="Gene3D" id="3.30.450.40">
    <property type="match status" value="2"/>
</dbReference>
<feature type="binding site" evidence="6">
    <location>
        <position position="568"/>
    </location>
    <ligand>
        <name>Zn(2+)</name>
        <dbReference type="ChEBI" id="CHEBI:29105"/>
        <label>1</label>
    </ligand>
</feature>
<keyword evidence="3" id="KW-0378">Hydrolase</keyword>
<evidence type="ECO:0000256" key="6">
    <source>
        <dbReference type="PIRSR" id="PIRSR623088-3"/>
    </source>
</evidence>
<reference evidence="10" key="1">
    <citation type="journal article" date="2023" name="Commun. Biol.">
        <title>Genome analysis of Parmales, the sister group of diatoms, reveals the evolutionary specialization of diatoms from phago-mixotrophs to photoautotrophs.</title>
        <authorList>
            <person name="Ban H."/>
            <person name="Sato S."/>
            <person name="Yoshikawa S."/>
            <person name="Yamada K."/>
            <person name="Nakamura Y."/>
            <person name="Ichinomiya M."/>
            <person name="Sato N."/>
            <person name="Blanc-Mathieu R."/>
            <person name="Endo H."/>
            <person name="Kuwata A."/>
            <person name="Ogata H."/>
        </authorList>
    </citation>
    <scope>NUCLEOTIDE SEQUENCE [LARGE SCALE GENOMIC DNA]</scope>
    <source>
        <strain evidence="10">NIES 3701</strain>
    </source>
</reference>
<keyword evidence="2 6" id="KW-0479">Metal-binding</keyword>
<dbReference type="SMART" id="SM00065">
    <property type="entry name" value="GAF"/>
    <property type="match status" value="2"/>
</dbReference>
<keyword evidence="1" id="KW-0140">cGMP</keyword>
<dbReference type="SUPFAM" id="SSF109604">
    <property type="entry name" value="HD-domain/PDEase-like"/>
    <property type="match status" value="1"/>
</dbReference>
<gene>
    <name evidence="9" type="ORF">TrST_g3671</name>
</gene>
<dbReference type="PRINTS" id="PR00387">
    <property type="entry name" value="PDIESTERASE1"/>
</dbReference>
<evidence type="ECO:0000256" key="3">
    <source>
        <dbReference type="ARBA" id="ARBA00022801"/>
    </source>
</evidence>
<feature type="active site" description="Proton donor" evidence="4">
    <location>
        <position position="528"/>
    </location>
</feature>
<dbReference type="InterPro" id="IPR036971">
    <property type="entry name" value="PDEase_catalytic_dom_sf"/>
</dbReference>
<evidence type="ECO:0000313" key="10">
    <source>
        <dbReference type="Proteomes" id="UP001165085"/>
    </source>
</evidence>
<dbReference type="InterPro" id="IPR029016">
    <property type="entry name" value="GAF-like_dom_sf"/>
</dbReference>
<evidence type="ECO:0000256" key="7">
    <source>
        <dbReference type="SAM" id="MobiDB-lite"/>
    </source>
</evidence>
<accession>A0A9W7ET28</accession>
<organism evidence="9 10">
    <name type="scientific">Triparma strigata</name>
    <dbReference type="NCBI Taxonomy" id="1606541"/>
    <lineage>
        <taxon>Eukaryota</taxon>
        <taxon>Sar</taxon>
        <taxon>Stramenopiles</taxon>
        <taxon>Ochrophyta</taxon>
        <taxon>Bolidophyceae</taxon>
        <taxon>Parmales</taxon>
        <taxon>Triparmaceae</taxon>
        <taxon>Triparma</taxon>
    </lineage>
</organism>
<dbReference type="InterPro" id="IPR002073">
    <property type="entry name" value="PDEase_catalytic_dom"/>
</dbReference>
<dbReference type="Pfam" id="PF00233">
    <property type="entry name" value="PDEase_I"/>
    <property type="match status" value="1"/>
</dbReference>
<feature type="domain" description="PDEase" evidence="8">
    <location>
        <begin position="445"/>
        <end position="779"/>
    </location>
</feature>
<feature type="binding site" evidence="6">
    <location>
        <position position="532"/>
    </location>
    <ligand>
        <name>Zn(2+)</name>
        <dbReference type="ChEBI" id="CHEBI:29105"/>
        <label>1</label>
    </ligand>
</feature>
<dbReference type="GO" id="GO:0046872">
    <property type="term" value="F:metal ion binding"/>
    <property type="evidence" value="ECO:0007669"/>
    <property type="project" value="UniProtKB-KW"/>
</dbReference>
<feature type="binding site" evidence="5">
    <location>
        <position position="683"/>
    </location>
    <ligand>
        <name>AMP</name>
        <dbReference type="ChEBI" id="CHEBI:456215"/>
    </ligand>
</feature>
<name>A0A9W7ET28_9STRA</name>
<comment type="caution">
    <text evidence="9">The sequence shown here is derived from an EMBL/GenBank/DDBJ whole genome shotgun (WGS) entry which is preliminary data.</text>
</comment>
<evidence type="ECO:0000313" key="9">
    <source>
        <dbReference type="EMBL" id="GMH88910.1"/>
    </source>
</evidence>
<feature type="binding site" evidence="5">
    <location>
        <position position="569"/>
    </location>
    <ligand>
        <name>AMP</name>
        <dbReference type="ChEBI" id="CHEBI:456215"/>
    </ligand>
</feature>
<sequence>MSNPSSSALLIATTAAAALTTVATFSLLQHYVIPNPKPSVPSDHQIVRKDGREVQSLDLATTVSEYRRKIEVLLYMQEAVVNVMDFNHVLSIIVDIAYSIVPASRISVMVLSDDRKSMTVFVSKDAEAMSINATSGIAGYVAATATKVNIADAYNDPRFDKTIDETLGFKTDSLVCVPIHAGGSVVGVIQACNRTDNNAFGEEDERGLEALSLSAGSAIRKAQLYASAIRSNRKSAAILSVVRCRTSGASVPDLINVVTKSTYSLLLAERVSVYLVDRIKGEIWICVSKDPSIAGLTLPIGRGISGQVALNGETINLKDCYTSDKFDSSCDKKTGFTTRSMLCMAVPGFDDESKPVAVIQAINKIGSKSFDDEDEEALSAFCNEVKMAMRGNFLEAALLKLESDARRQCDIDSSSYLREFGSMFGRESSRSNYSEEPLSPSHLNPDRRRSSLNKQSIQWGRTSSNIDAKKEFDDFGFDIFSKSEEELVDIVFAFFEEFNLCDRLKVDAEHLQNLILAIHDTYNNVPFHNFYHAFSVCHVSYLLMRHCDMAQCLSSVDIFSCLIAALAHDCDHPGVSNGYLIETEDVLATAHNDDAVLERHHASTAAKLMTYPENDVFAEFSKQQKKQCRKVILDAILGTDMSRHMEHVTSLHERADEGHHAFFDRNSHTDRAELVKHIIHCADLAAQTLPEKISEEFELRVMKEFTSQALKEIEADCEQTSFMKGLEDEKKRCELQLNFVSAIVLPLWGGLAKLFPKCDERVERANEIRLNYEQLVKQYASTSTSTNER</sequence>
<dbReference type="Pfam" id="PF01590">
    <property type="entry name" value="GAF"/>
    <property type="match status" value="2"/>
</dbReference>
<dbReference type="OrthoDB" id="189220at2759"/>
<dbReference type="GO" id="GO:0004114">
    <property type="term" value="F:3',5'-cyclic-nucleotide phosphodiesterase activity"/>
    <property type="evidence" value="ECO:0007669"/>
    <property type="project" value="InterPro"/>
</dbReference>
<dbReference type="InterPro" id="IPR023088">
    <property type="entry name" value="PDEase"/>
</dbReference>
<feature type="binding site" evidence="5">
    <location>
        <begin position="528"/>
        <end position="532"/>
    </location>
    <ligand>
        <name>AMP</name>
        <dbReference type="ChEBI" id="CHEBI:456215"/>
    </ligand>
</feature>
<evidence type="ECO:0000256" key="4">
    <source>
        <dbReference type="PIRSR" id="PIRSR623088-1"/>
    </source>
</evidence>
<dbReference type="PANTHER" id="PTHR11347">
    <property type="entry name" value="CYCLIC NUCLEOTIDE PHOSPHODIESTERASE"/>
    <property type="match status" value="1"/>
</dbReference>
<evidence type="ECO:0000256" key="1">
    <source>
        <dbReference type="ARBA" id="ARBA00022535"/>
    </source>
</evidence>
<feature type="binding site" evidence="6">
    <location>
        <position position="683"/>
    </location>
    <ligand>
        <name>Zn(2+)</name>
        <dbReference type="ChEBI" id="CHEBI:29105"/>
        <label>1</label>
    </ligand>
</feature>
<protein>
    <recommendedName>
        <fullName evidence="8">PDEase domain-containing protein</fullName>
    </recommendedName>
</protein>
<dbReference type="PROSITE" id="PS51845">
    <property type="entry name" value="PDEASE_I_2"/>
    <property type="match status" value="1"/>
</dbReference>
<feature type="binding site" evidence="5">
    <location>
        <position position="736"/>
    </location>
    <ligand>
        <name>AMP</name>
        <dbReference type="ChEBI" id="CHEBI:456215"/>
    </ligand>
</feature>
<dbReference type="SMART" id="SM00471">
    <property type="entry name" value="HDc"/>
    <property type="match status" value="1"/>
</dbReference>
<dbReference type="EMBL" id="BRXY01000348">
    <property type="protein sequence ID" value="GMH88910.1"/>
    <property type="molecule type" value="Genomic_DNA"/>
</dbReference>
<evidence type="ECO:0000256" key="5">
    <source>
        <dbReference type="PIRSR" id="PIRSR623088-2"/>
    </source>
</evidence>
<evidence type="ECO:0000259" key="8">
    <source>
        <dbReference type="PROSITE" id="PS51845"/>
    </source>
</evidence>